<dbReference type="Gene3D" id="3.40.50.300">
    <property type="entry name" value="P-loop containing nucleotide triphosphate hydrolases"/>
    <property type="match status" value="1"/>
</dbReference>
<evidence type="ECO:0000313" key="3">
    <source>
        <dbReference type="Proteomes" id="UP001205612"/>
    </source>
</evidence>
<reference evidence="2 3" key="1">
    <citation type="submission" date="2022-08" db="EMBL/GenBank/DDBJ databases">
        <authorList>
            <person name="Somphong A."/>
            <person name="Phongsopitanun W."/>
        </authorList>
    </citation>
    <scope>NUCLEOTIDE SEQUENCE [LARGE SCALE GENOMIC DNA]</scope>
    <source>
        <strain evidence="2 3">LP11</strain>
    </source>
</reference>
<dbReference type="PANTHER" id="PTHR13696:SF52">
    <property type="entry name" value="PARA FAMILY PROTEIN CT_582"/>
    <property type="match status" value="1"/>
</dbReference>
<dbReference type="InterPro" id="IPR050678">
    <property type="entry name" value="DNA_Partitioning_ATPase"/>
</dbReference>
<evidence type="ECO:0000313" key="2">
    <source>
        <dbReference type="EMBL" id="MCS0606019.1"/>
    </source>
</evidence>
<dbReference type="CDD" id="cd02042">
    <property type="entry name" value="ParAB_family"/>
    <property type="match status" value="1"/>
</dbReference>
<evidence type="ECO:0000259" key="1">
    <source>
        <dbReference type="Pfam" id="PF13614"/>
    </source>
</evidence>
<accession>A0ABT2BBY2</accession>
<comment type="caution">
    <text evidence="2">The sequence shown here is derived from an EMBL/GenBank/DDBJ whole genome shotgun (WGS) entry which is preliminary data.</text>
</comment>
<protein>
    <submittedName>
        <fullName evidence="2">AAA family ATPase</fullName>
    </submittedName>
</protein>
<dbReference type="InterPro" id="IPR027417">
    <property type="entry name" value="P-loop_NTPase"/>
</dbReference>
<name>A0ABT2BBY2_9ACTN</name>
<dbReference type="EMBL" id="JANUGP010000042">
    <property type="protein sequence ID" value="MCS0606019.1"/>
    <property type="molecule type" value="Genomic_DNA"/>
</dbReference>
<feature type="domain" description="AAA" evidence="1">
    <location>
        <begin position="74"/>
        <end position="250"/>
    </location>
</feature>
<dbReference type="PANTHER" id="PTHR13696">
    <property type="entry name" value="P-LOOP CONTAINING NUCLEOSIDE TRIPHOSPHATE HYDROLASE"/>
    <property type="match status" value="1"/>
</dbReference>
<gene>
    <name evidence="2" type="ORF">NX794_33145</name>
</gene>
<dbReference type="InterPro" id="IPR025669">
    <property type="entry name" value="AAA_dom"/>
</dbReference>
<keyword evidence="3" id="KW-1185">Reference proteome</keyword>
<organism evidence="2 3">
    <name type="scientific">Streptomyces pyxinicus</name>
    <dbReference type="NCBI Taxonomy" id="2970331"/>
    <lineage>
        <taxon>Bacteria</taxon>
        <taxon>Bacillati</taxon>
        <taxon>Actinomycetota</taxon>
        <taxon>Actinomycetes</taxon>
        <taxon>Kitasatosporales</taxon>
        <taxon>Streptomycetaceae</taxon>
        <taxon>Streptomyces</taxon>
    </lineage>
</organism>
<dbReference type="Proteomes" id="UP001205612">
    <property type="component" value="Unassembled WGS sequence"/>
</dbReference>
<dbReference type="RefSeq" id="WP_258783382.1">
    <property type="nucleotide sequence ID" value="NZ_JANUGP010000042.1"/>
</dbReference>
<dbReference type="Pfam" id="PF13614">
    <property type="entry name" value="AAA_31"/>
    <property type="match status" value="1"/>
</dbReference>
<proteinExistence type="predicted"/>
<sequence>MSMTVLGPLPDTAPRLDVVRDWRVDELIPFLEEPQEAVEAAIAKLLNYRDDARPQLFVPPHYALPPAPLTGHRTYVVVNQKGGAGKTTTSVELAAAWVAMGYTVRIIDADPQDASVTRAWLRPNFEGVPEKERYTLTDVLYGRQPLDECTYETAVQGLYLVPSFEDLKHVEFDGRAARDQQLRAAIRKSTVPVDITIIDAPPALGKLSINGLVAADEVILPMQVSALDKEALSDLKRTIEGVQSVENPDLIVAAAVMTNWSMSNLVPQIAATIRRDYPGAIISPARRNVKAAAAPARGLPLRALSALATTALDYNQLAHTLLPVKDAA</sequence>
<dbReference type="SUPFAM" id="SSF52540">
    <property type="entry name" value="P-loop containing nucleoside triphosphate hydrolases"/>
    <property type="match status" value="1"/>
</dbReference>